<dbReference type="InterPro" id="IPR050109">
    <property type="entry name" value="HTH-type_TetR-like_transc_reg"/>
</dbReference>
<feature type="DNA-binding region" description="H-T-H motif" evidence="4">
    <location>
        <begin position="37"/>
        <end position="56"/>
    </location>
</feature>
<dbReference type="InterPro" id="IPR001647">
    <property type="entry name" value="HTH_TetR"/>
</dbReference>
<evidence type="ECO:0000256" key="4">
    <source>
        <dbReference type="PROSITE-ProRule" id="PRU00335"/>
    </source>
</evidence>
<dbReference type="InterPro" id="IPR009057">
    <property type="entry name" value="Homeodomain-like_sf"/>
</dbReference>
<dbReference type="Gene3D" id="1.10.357.10">
    <property type="entry name" value="Tetracycline Repressor, domain 2"/>
    <property type="match status" value="1"/>
</dbReference>
<evidence type="ECO:0000256" key="2">
    <source>
        <dbReference type="ARBA" id="ARBA00023125"/>
    </source>
</evidence>
<keyword evidence="3" id="KW-0804">Transcription</keyword>
<dbReference type="PROSITE" id="PS01081">
    <property type="entry name" value="HTH_TETR_1"/>
    <property type="match status" value="1"/>
</dbReference>
<dbReference type="PANTHER" id="PTHR30055:SF234">
    <property type="entry name" value="HTH-TYPE TRANSCRIPTIONAL REGULATOR BETI"/>
    <property type="match status" value="1"/>
</dbReference>
<dbReference type="InterPro" id="IPR036271">
    <property type="entry name" value="Tet_transcr_reg_TetR-rel_C_sf"/>
</dbReference>
<dbReference type="InterPro" id="IPR023772">
    <property type="entry name" value="DNA-bd_HTH_TetR-type_CS"/>
</dbReference>
<keyword evidence="1" id="KW-0805">Transcription regulation</keyword>
<dbReference type="SUPFAM" id="SSF46689">
    <property type="entry name" value="Homeodomain-like"/>
    <property type="match status" value="1"/>
</dbReference>
<dbReference type="PROSITE" id="PS50977">
    <property type="entry name" value="HTH_TETR_2"/>
    <property type="match status" value="1"/>
</dbReference>
<reference evidence="6 7" key="1">
    <citation type="submission" date="2023-08" db="EMBL/GenBank/DDBJ databases">
        <title>Nocardioides seae sp. nov., a bacterium isolated from a soil.</title>
        <authorList>
            <person name="Wang X."/>
        </authorList>
    </citation>
    <scope>NUCLEOTIDE SEQUENCE [LARGE SCALE GENOMIC DNA]</scope>
    <source>
        <strain evidence="6 7">YZH12</strain>
    </source>
</reference>
<dbReference type="PRINTS" id="PR00455">
    <property type="entry name" value="HTHTETR"/>
</dbReference>
<keyword evidence="2 4" id="KW-0238">DNA-binding</keyword>
<organism evidence="6 7">
    <name type="scientific">Nocardioides imazamoxiresistens</name>
    <dbReference type="NCBI Taxonomy" id="3231893"/>
    <lineage>
        <taxon>Bacteria</taxon>
        <taxon>Bacillati</taxon>
        <taxon>Actinomycetota</taxon>
        <taxon>Actinomycetes</taxon>
        <taxon>Propionibacteriales</taxon>
        <taxon>Nocardioidaceae</taxon>
        <taxon>Nocardioides</taxon>
    </lineage>
</organism>
<evidence type="ECO:0000256" key="3">
    <source>
        <dbReference type="ARBA" id="ARBA00023163"/>
    </source>
</evidence>
<dbReference type="EMBL" id="JAVYII010000007">
    <property type="protein sequence ID" value="MDT9594512.1"/>
    <property type="molecule type" value="Genomic_DNA"/>
</dbReference>
<accession>A0ABU3PZ29</accession>
<dbReference type="SUPFAM" id="SSF48498">
    <property type="entry name" value="Tetracyclin repressor-like, C-terminal domain"/>
    <property type="match status" value="1"/>
</dbReference>
<dbReference type="Proteomes" id="UP001268542">
    <property type="component" value="Unassembled WGS sequence"/>
</dbReference>
<feature type="domain" description="HTH tetR-type" evidence="5">
    <location>
        <begin position="14"/>
        <end position="74"/>
    </location>
</feature>
<evidence type="ECO:0000259" key="5">
    <source>
        <dbReference type="PROSITE" id="PS50977"/>
    </source>
</evidence>
<evidence type="ECO:0000313" key="7">
    <source>
        <dbReference type="Proteomes" id="UP001268542"/>
    </source>
</evidence>
<dbReference type="RefSeq" id="WP_315734356.1">
    <property type="nucleotide sequence ID" value="NZ_JAVYII010000007.1"/>
</dbReference>
<protein>
    <submittedName>
        <fullName evidence="6">TetR/AcrR family transcriptional regulator</fullName>
    </submittedName>
</protein>
<gene>
    <name evidence="6" type="ORF">RDV89_15615</name>
</gene>
<evidence type="ECO:0000256" key="1">
    <source>
        <dbReference type="ARBA" id="ARBA00023015"/>
    </source>
</evidence>
<name>A0ABU3PZ29_9ACTN</name>
<evidence type="ECO:0000313" key="6">
    <source>
        <dbReference type="EMBL" id="MDT9594512.1"/>
    </source>
</evidence>
<dbReference type="Pfam" id="PF00440">
    <property type="entry name" value="TetR_N"/>
    <property type="match status" value="1"/>
</dbReference>
<keyword evidence="7" id="KW-1185">Reference proteome</keyword>
<sequence>MPKITGDSLSSHREQIRERVFAAFVDLVAERSFDAITMAQLAERAGVGRTTIYHHFRDKDAVVVAFATHETNRYLADLTAVLADATTPPERLRRYLHHHLAEGEQFHLGLGPQVYGLLSDASLREIREHVQAVETVLRRILADGVSTGDFVADAESAVPLVHAVLGPRTVPADVVVAFVLGGLSASSGDPAR</sequence>
<dbReference type="PANTHER" id="PTHR30055">
    <property type="entry name" value="HTH-TYPE TRANSCRIPTIONAL REGULATOR RUTR"/>
    <property type="match status" value="1"/>
</dbReference>
<comment type="caution">
    <text evidence="6">The sequence shown here is derived from an EMBL/GenBank/DDBJ whole genome shotgun (WGS) entry which is preliminary data.</text>
</comment>
<proteinExistence type="predicted"/>